<dbReference type="InterPro" id="IPR000551">
    <property type="entry name" value="MerR-type_HTH_dom"/>
</dbReference>
<name>A0A1Q2CQ86_9ACTN</name>
<keyword evidence="4" id="KW-1185">Reference proteome</keyword>
<dbReference type="EMBL" id="CP019606">
    <property type="protein sequence ID" value="AQP48288.1"/>
    <property type="molecule type" value="Genomic_DNA"/>
</dbReference>
<dbReference type="SUPFAM" id="SSF46955">
    <property type="entry name" value="Putative DNA-binding domain"/>
    <property type="match status" value="1"/>
</dbReference>
<gene>
    <name evidence="3" type="ORF">BW730_13020</name>
</gene>
<protein>
    <recommendedName>
        <fullName evidence="2">HTH merR-type domain-containing protein</fullName>
    </recommendedName>
</protein>
<evidence type="ECO:0000256" key="1">
    <source>
        <dbReference type="ARBA" id="ARBA00023125"/>
    </source>
</evidence>
<dbReference type="SMART" id="SM00422">
    <property type="entry name" value="HTH_MERR"/>
    <property type="match status" value="1"/>
</dbReference>
<proteinExistence type="predicted"/>
<reference evidence="4" key="1">
    <citation type="submission" date="2017-02" db="EMBL/GenBank/DDBJ databases">
        <title>Tessaracoccus aquaemaris sp. nov., isolated from the intestine of a Korean rockfish, Sebastes schlegelii, in a marine aquaculture pond.</title>
        <authorList>
            <person name="Tak E.J."/>
            <person name="Bae J.-W."/>
        </authorList>
    </citation>
    <scope>NUCLEOTIDE SEQUENCE [LARGE SCALE GENOMIC DNA]</scope>
    <source>
        <strain evidence="4">NSG39</strain>
    </source>
</reference>
<evidence type="ECO:0000313" key="3">
    <source>
        <dbReference type="EMBL" id="AQP48288.1"/>
    </source>
</evidence>
<dbReference type="STRING" id="1332264.BW730_13020"/>
<dbReference type="OrthoDB" id="5242095at2"/>
<evidence type="ECO:0000313" key="4">
    <source>
        <dbReference type="Proteomes" id="UP000188145"/>
    </source>
</evidence>
<sequence length="214" mass="23082">MWISGLAAATDVPVATLKYYLREGLLMPGHATSRTRATYDQRHVDRVRLIRALLESGGVGIAGTRRVLEALETPPTSPWEFLGVAHRSLPYPSQPVEPSDEVLDVLAEVGWDKGPDYLELAGAVTAAMEHARSAGLDLPTDVLERYIRAVRSIAEVDIEMTGSAASPTDALRRVVLGTVLMDPLILTLRRLAQKAVSHEVFGGAQQQPGPTPAS</sequence>
<dbReference type="Proteomes" id="UP000188145">
    <property type="component" value="Chromosome"/>
</dbReference>
<accession>A0A1Q2CQ86</accession>
<evidence type="ECO:0000259" key="2">
    <source>
        <dbReference type="PROSITE" id="PS50937"/>
    </source>
</evidence>
<dbReference type="KEGG" id="tes:BW730_13020"/>
<dbReference type="AlphaFoldDB" id="A0A1Q2CQ86"/>
<dbReference type="Pfam" id="PF13411">
    <property type="entry name" value="MerR_1"/>
    <property type="match status" value="1"/>
</dbReference>
<dbReference type="RefSeq" id="WP_158522662.1">
    <property type="nucleotide sequence ID" value="NZ_CP019606.1"/>
</dbReference>
<dbReference type="PANTHER" id="PTHR30204:SF98">
    <property type="entry name" value="HTH-TYPE TRANSCRIPTIONAL REGULATOR ADHR"/>
    <property type="match status" value="1"/>
</dbReference>
<organism evidence="3 4">
    <name type="scientific">Tessaracoccus aquimaris</name>
    <dbReference type="NCBI Taxonomy" id="1332264"/>
    <lineage>
        <taxon>Bacteria</taxon>
        <taxon>Bacillati</taxon>
        <taxon>Actinomycetota</taxon>
        <taxon>Actinomycetes</taxon>
        <taxon>Propionibacteriales</taxon>
        <taxon>Propionibacteriaceae</taxon>
        <taxon>Tessaracoccus</taxon>
    </lineage>
</organism>
<dbReference type="GO" id="GO:0003677">
    <property type="term" value="F:DNA binding"/>
    <property type="evidence" value="ECO:0007669"/>
    <property type="project" value="UniProtKB-KW"/>
</dbReference>
<dbReference type="InterPro" id="IPR047057">
    <property type="entry name" value="MerR_fam"/>
</dbReference>
<dbReference type="PROSITE" id="PS50937">
    <property type="entry name" value="HTH_MERR_2"/>
    <property type="match status" value="1"/>
</dbReference>
<keyword evidence="1" id="KW-0238">DNA-binding</keyword>
<dbReference type="Gene3D" id="1.10.1660.10">
    <property type="match status" value="1"/>
</dbReference>
<feature type="domain" description="HTH merR-type" evidence="2">
    <location>
        <begin position="1"/>
        <end position="70"/>
    </location>
</feature>
<dbReference type="GO" id="GO:0003700">
    <property type="term" value="F:DNA-binding transcription factor activity"/>
    <property type="evidence" value="ECO:0007669"/>
    <property type="project" value="InterPro"/>
</dbReference>
<dbReference type="PANTHER" id="PTHR30204">
    <property type="entry name" value="REDOX-CYCLING DRUG-SENSING TRANSCRIPTIONAL ACTIVATOR SOXR"/>
    <property type="match status" value="1"/>
</dbReference>
<dbReference type="InterPro" id="IPR009061">
    <property type="entry name" value="DNA-bd_dom_put_sf"/>
</dbReference>